<name>R7ZQE5_9BACT</name>
<organism evidence="1 2">
    <name type="scientific">Lunatimonas lonarensis</name>
    <dbReference type="NCBI Taxonomy" id="1232681"/>
    <lineage>
        <taxon>Bacteria</taxon>
        <taxon>Pseudomonadati</taxon>
        <taxon>Bacteroidota</taxon>
        <taxon>Cytophagia</taxon>
        <taxon>Cytophagales</taxon>
        <taxon>Cyclobacteriaceae</taxon>
    </lineage>
</organism>
<protein>
    <submittedName>
        <fullName evidence="1">Uncharacterized protein</fullName>
    </submittedName>
</protein>
<dbReference type="STRING" id="1232681.ADIS_3463"/>
<dbReference type="Proteomes" id="UP000013909">
    <property type="component" value="Unassembled WGS sequence"/>
</dbReference>
<sequence>MYFYLYFKIKIGVYCYKPSKIWVKSLEEKEDSRIIFRCWRTVVSHSRRSFFISFEN</sequence>
<comment type="caution">
    <text evidence="1">The sequence shown here is derived from an EMBL/GenBank/DDBJ whole genome shotgun (WGS) entry which is preliminary data.</text>
</comment>
<dbReference type="EMBL" id="AQHR01000088">
    <property type="protein sequence ID" value="EON76335.1"/>
    <property type="molecule type" value="Genomic_DNA"/>
</dbReference>
<evidence type="ECO:0000313" key="1">
    <source>
        <dbReference type="EMBL" id="EON76335.1"/>
    </source>
</evidence>
<accession>R7ZQE5</accession>
<gene>
    <name evidence="1" type="ORF">ADIS_3463</name>
</gene>
<evidence type="ECO:0000313" key="2">
    <source>
        <dbReference type="Proteomes" id="UP000013909"/>
    </source>
</evidence>
<proteinExistence type="predicted"/>
<reference evidence="1 2" key="1">
    <citation type="submission" date="2013-02" db="EMBL/GenBank/DDBJ databases">
        <title>A novel strain isolated from Lonar lake, Maharashtra, India.</title>
        <authorList>
            <person name="Singh A."/>
        </authorList>
    </citation>
    <scope>NUCLEOTIDE SEQUENCE [LARGE SCALE GENOMIC DNA]</scope>
    <source>
        <strain evidence="1 2">AK24</strain>
    </source>
</reference>
<keyword evidence="2" id="KW-1185">Reference proteome</keyword>
<dbReference type="AlphaFoldDB" id="R7ZQE5"/>